<dbReference type="PANTHER" id="PTHR22946:SF0">
    <property type="entry name" value="DIENELACTONE HYDROLASE DOMAIN-CONTAINING PROTEIN"/>
    <property type="match status" value="1"/>
</dbReference>
<reference evidence="3 4" key="1">
    <citation type="journal article" date="2016" name="Nat. Commun.">
        <title>Thousands of microbial genomes shed light on interconnected biogeochemical processes in an aquifer system.</title>
        <authorList>
            <person name="Anantharaman K."/>
            <person name="Brown C.T."/>
            <person name="Hug L.A."/>
            <person name="Sharon I."/>
            <person name="Castelle C.J."/>
            <person name="Probst A.J."/>
            <person name="Thomas B.C."/>
            <person name="Singh A."/>
            <person name="Wilkins M.J."/>
            <person name="Karaoz U."/>
            <person name="Brodie E.L."/>
            <person name="Williams K.H."/>
            <person name="Hubbard S.S."/>
            <person name="Banfield J.F."/>
        </authorList>
    </citation>
    <scope>NUCLEOTIDE SEQUENCE [LARGE SCALE GENOMIC DNA]</scope>
</reference>
<evidence type="ECO:0000313" key="4">
    <source>
        <dbReference type="Proteomes" id="UP000179069"/>
    </source>
</evidence>
<dbReference type="Proteomes" id="UP000179069">
    <property type="component" value="Unassembled WGS sequence"/>
</dbReference>
<evidence type="ECO:0000259" key="2">
    <source>
        <dbReference type="Pfam" id="PF20434"/>
    </source>
</evidence>
<proteinExistence type="predicted"/>
<name>A0A1G1VMF0_9BACT</name>
<feature type="domain" description="BD-FAE-like" evidence="2">
    <location>
        <begin position="61"/>
        <end position="248"/>
    </location>
</feature>
<dbReference type="EMBL" id="MHCI01000014">
    <property type="protein sequence ID" value="OGY16533.1"/>
    <property type="molecule type" value="Genomic_DNA"/>
</dbReference>
<dbReference type="SUPFAM" id="SSF53474">
    <property type="entry name" value="alpha/beta-Hydrolases"/>
    <property type="match status" value="1"/>
</dbReference>
<dbReference type="InterPro" id="IPR029058">
    <property type="entry name" value="AB_hydrolase_fold"/>
</dbReference>
<evidence type="ECO:0000313" key="3">
    <source>
        <dbReference type="EMBL" id="OGY16533.1"/>
    </source>
</evidence>
<dbReference type="PROSITE" id="PS00708">
    <property type="entry name" value="PRO_ENDOPEP_SER"/>
    <property type="match status" value="1"/>
</dbReference>
<dbReference type="InterPro" id="IPR049492">
    <property type="entry name" value="BD-FAE-like_dom"/>
</dbReference>
<dbReference type="Pfam" id="PF20434">
    <property type="entry name" value="BD-FAE"/>
    <property type="match status" value="1"/>
</dbReference>
<dbReference type="GO" id="GO:0004252">
    <property type="term" value="F:serine-type endopeptidase activity"/>
    <property type="evidence" value="ECO:0007669"/>
    <property type="project" value="InterPro"/>
</dbReference>
<gene>
    <name evidence="3" type="ORF">A2785_02985</name>
</gene>
<dbReference type="AlphaFoldDB" id="A0A1G1VMF0"/>
<keyword evidence="1" id="KW-0378">Hydrolase</keyword>
<evidence type="ECO:0000256" key="1">
    <source>
        <dbReference type="ARBA" id="ARBA00022801"/>
    </source>
</evidence>
<dbReference type="InterPro" id="IPR050261">
    <property type="entry name" value="FrsA_esterase"/>
</dbReference>
<sequence length="294" mass="32242">MHQEKKDRIIAISLFTLFTLLTSVIAIRQKQSSGLAATDGFFGDIIVDNDLAYGTLPLQKLDLCEPKNISGKVPGVILIHGGGGDKSGYSLICRQLAKQGLVAIAVNFRESPPPGYKVILPDNRDALSWLKQRPEVDPQRIAAMGGSLGGYVSSLLGTMEFPNKVNCVANNYGPTDFTDPTFYQDSPVKQQFVDKFFGGVTYEDDPQLYRDLSPITHVSVQDPAAWLFTRSTNDHLVPRSQMERMVAALKSVGISSQIYEYEGTGGGHANNLSPKENLKLLDTRISFLVQCLSK</sequence>
<dbReference type="GO" id="GO:0006508">
    <property type="term" value="P:proteolysis"/>
    <property type="evidence" value="ECO:0007669"/>
    <property type="project" value="InterPro"/>
</dbReference>
<dbReference type="Gene3D" id="3.40.50.1820">
    <property type="entry name" value="alpha/beta hydrolase"/>
    <property type="match status" value="1"/>
</dbReference>
<accession>A0A1G1VMF0</accession>
<dbReference type="PANTHER" id="PTHR22946">
    <property type="entry name" value="DIENELACTONE HYDROLASE DOMAIN-CONTAINING PROTEIN-RELATED"/>
    <property type="match status" value="1"/>
</dbReference>
<dbReference type="InterPro" id="IPR002471">
    <property type="entry name" value="Pept_S9_AS"/>
</dbReference>
<comment type="caution">
    <text evidence="3">The sequence shown here is derived from an EMBL/GenBank/DDBJ whole genome shotgun (WGS) entry which is preliminary data.</text>
</comment>
<protein>
    <recommendedName>
        <fullName evidence="2">BD-FAE-like domain-containing protein</fullName>
    </recommendedName>
</protein>
<organism evidence="3 4">
    <name type="scientific">Candidatus Chisholmbacteria bacterium RIFCSPHIGHO2_01_FULL_49_18</name>
    <dbReference type="NCBI Taxonomy" id="1797590"/>
    <lineage>
        <taxon>Bacteria</taxon>
        <taxon>Candidatus Chisholmiibacteriota</taxon>
    </lineage>
</organism>